<feature type="region of interest" description="Disordered" evidence="1">
    <location>
        <begin position="83"/>
        <end position="104"/>
    </location>
</feature>
<evidence type="ECO:0000256" key="1">
    <source>
        <dbReference type="SAM" id="MobiDB-lite"/>
    </source>
</evidence>
<gene>
    <name evidence="2" type="ORF">GCM10011383_43380</name>
</gene>
<evidence type="ECO:0008006" key="4">
    <source>
        <dbReference type="Google" id="ProtNLM"/>
    </source>
</evidence>
<feature type="compositionally biased region" description="Basic residues" evidence="1">
    <location>
        <begin position="95"/>
        <end position="104"/>
    </location>
</feature>
<evidence type="ECO:0000313" key="2">
    <source>
        <dbReference type="EMBL" id="GGF27107.1"/>
    </source>
</evidence>
<dbReference type="RefSeq" id="WP_188816197.1">
    <property type="nucleotide sequence ID" value="NZ_BMHT01000011.1"/>
</dbReference>
<organism evidence="2 3">
    <name type="scientific">Hymenobacter cavernae</name>
    <dbReference type="NCBI Taxonomy" id="2044852"/>
    <lineage>
        <taxon>Bacteria</taxon>
        <taxon>Pseudomonadati</taxon>
        <taxon>Bacteroidota</taxon>
        <taxon>Cytophagia</taxon>
        <taxon>Cytophagales</taxon>
        <taxon>Hymenobacteraceae</taxon>
        <taxon>Hymenobacter</taxon>
    </lineage>
</organism>
<reference evidence="3" key="1">
    <citation type="journal article" date="2019" name="Int. J. Syst. Evol. Microbiol.">
        <title>The Global Catalogue of Microorganisms (GCM) 10K type strain sequencing project: providing services to taxonomists for standard genome sequencing and annotation.</title>
        <authorList>
            <consortium name="The Broad Institute Genomics Platform"/>
            <consortium name="The Broad Institute Genome Sequencing Center for Infectious Disease"/>
            <person name="Wu L."/>
            <person name="Ma J."/>
        </authorList>
    </citation>
    <scope>NUCLEOTIDE SEQUENCE [LARGE SCALE GENOMIC DNA]</scope>
    <source>
        <strain evidence="3">CGMCC 1.15197</strain>
    </source>
</reference>
<proteinExistence type="predicted"/>
<keyword evidence="3" id="KW-1185">Reference proteome</keyword>
<protein>
    <recommendedName>
        <fullName evidence="4">XRE family transcriptional regulator</fullName>
    </recommendedName>
</protein>
<accession>A0ABQ1UWN2</accession>
<dbReference type="EMBL" id="BMHT01000011">
    <property type="protein sequence ID" value="GGF27107.1"/>
    <property type="molecule type" value="Genomic_DNA"/>
</dbReference>
<comment type="caution">
    <text evidence="2">The sequence shown here is derived from an EMBL/GenBank/DDBJ whole genome shotgun (WGS) entry which is preliminary data.</text>
</comment>
<name>A0ABQ1UWN2_9BACT</name>
<sequence>MDSTTPPPTFTELLREGNKFTDRDFMKVLGISHTKLKRLEADPSLFTVNDLMVLALLIEKPIKKVMAVVLEQVAQDEQAAQEREEAVKQATGRKYYPRKPKQES</sequence>
<evidence type="ECO:0000313" key="3">
    <source>
        <dbReference type="Proteomes" id="UP000632273"/>
    </source>
</evidence>
<dbReference type="Proteomes" id="UP000632273">
    <property type="component" value="Unassembled WGS sequence"/>
</dbReference>